<dbReference type="Pfam" id="PF13676">
    <property type="entry name" value="TIR_2"/>
    <property type="match status" value="1"/>
</dbReference>
<gene>
    <name evidence="3" type="ORF">NIES2135_38330</name>
</gene>
<evidence type="ECO:0000256" key="1">
    <source>
        <dbReference type="SAM" id="MobiDB-lite"/>
    </source>
</evidence>
<evidence type="ECO:0000313" key="3">
    <source>
        <dbReference type="EMBL" id="BAY56971.1"/>
    </source>
</evidence>
<keyword evidence="4" id="KW-1185">Reference proteome</keyword>
<accession>A0A1Z4JJQ5</accession>
<dbReference type="Proteomes" id="UP000217895">
    <property type="component" value="Chromosome"/>
</dbReference>
<dbReference type="GO" id="GO:0007165">
    <property type="term" value="P:signal transduction"/>
    <property type="evidence" value="ECO:0007669"/>
    <property type="project" value="InterPro"/>
</dbReference>
<proteinExistence type="predicted"/>
<protein>
    <submittedName>
        <fullName evidence="3">TIR protein</fullName>
    </submittedName>
</protein>
<name>A0A1Z4JJQ5_LEPBY</name>
<dbReference type="SUPFAM" id="SSF52200">
    <property type="entry name" value="Toll/Interleukin receptor TIR domain"/>
    <property type="match status" value="1"/>
</dbReference>
<sequence length="204" mass="22970">MSITVFFSYAHEDESLRDKLANHLSILKRLGKIEAWYDRQILPSTEWDKQINTHLETANIILLLISDDFLASDYCWDVEVNRAMVRHEAKEACVIPIILRPCDWQGAPFGKLQGLPKDMRPVTTWDNIDSAFTDIAKGIRRLAEELVRKKEPHSDQKPLSSSANSETTASALTQNTFNISNSTISNLVGSGSIHYETAPQNSDP</sequence>
<dbReference type="EMBL" id="AP018203">
    <property type="protein sequence ID" value="BAY56971.1"/>
    <property type="molecule type" value="Genomic_DNA"/>
</dbReference>
<evidence type="ECO:0000259" key="2">
    <source>
        <dbReference type="PROSITE" id="PS50104"/>
    </source>
</evidence>
<dbReference type="PROSITE" id="PS50104">
    <property type="entry name" value="TIR"/>
    <property type="match status" value="1"/>
</dbReference>
<dbReference type="SMART" id="SM00255">
    <property type="entry name" value="TIR"/>
    <property type="match status" value="1"/>
</dbReference>
<evidence type="ECO:0000313" key="4">
    <source>
        <dbReference type="Proteomes" id="UP000217895"/>
    </source>
</evidence>
<dbReference type="InterPro" id="IPR000157">
    <property type="entry name" value="TIR_dom"/>
</dbReference>
<feature type="region of interest" description="Disordered" evidence="1">
    <location>
        <begin position="148"/>
        <end position="168"/>
    </location>
</feature>
<dbReference type="AlphaFoldDB" id="A0A1Z4JJQ5"/>
<dbReference type="Gene3D" id="3.40.50.10140">
    <property type="entry name" value="Toll/interleukin-1 receptor homology (TIR) domain"/>
    <property type="match status" value="1"/>
</dbReference>
<reference evidence="3 4" key="1">
    <citation type="submission" date="2017-06" db="EMBL/GenBank/DDBJ databases">
        <title>Genome sequencing of cyanobaciteial culture collection at National Institute for Environmental Studies (NIES).</title>
        <authorList>
            <person name="Hirose Y."/>
            <person name="Shimura Y."/>
            <person name="Fujisawa T."/>
            <person name="Nakamura Y."/>
            <person name="Kawachi M."/>
        </authorList>
    </citation>
    <scope>NUCLEOTIDE SEQUENCE [LARGE SCALE GENOMIC DNA]</scope>
    <source>
        <strain evidence="3 4">NIES-2135</strain>
    </source>
</reference>
<organism evidence="3 4">
    <name type="scientific">Leptolyngbya boryana NIES-2135</name>
    <dbReference type="NCBI Taxonomy" id="1973484"/>
    <lineage>
        <taxon>Bacteria</taxon>
        <taxon>Bacillati</taxon>
        <taxon>Cyanobacteriota</taxon>
        <taxon>Cyanophyceae</taxon>
        <taxon>Leptolyngbyales</taxon>
        <taxon>Leptolyngbyaceae</taxon>
        <taxon>Leptolyngbya group</taxon>
        <taxon>Leptolyngbya</taxon>
    </lineage>
</organism>
<dbReference type="InterPro" id="IPR035897">
    <property type="entry name" value="Toll_tir_struct_dom_sf"/>
</dbReference>
<feature type="domain" description="TIR" evidence="2">
    <location>
        <begin position="1"/>
        <end position="146"/>
    </location>
</feature>